<evidence type="ECO:0000313" key="3">
    <source>
        <dbReference type="Proteomes" id="UP000000602"/>
    </source>
</evidence>
<protein>
    <recommendedName>
        <fullName evidence="4">Lipoprotein</fullName>
    </recommendedName>
</protein>
<accession>Q6ARR4</accession>
<organism evidence="2 3">
    <name type="scientific">Desulfotalea psychrophila (strain LSv54 / DSM 12343)</name>
    <dbReference type="NCBI Taxonomy" id="177439"/>
    <lineage>
        <taxon>Bacteria</taxon>
        <taxon>Pseudomonadati</taxon>
        <taxon>Thermodesulfobacteriota</taxon>
        <taxon>Desulfobulbia</taxon>
        <taxon>Desulfobulbales</taxon>
        <taxon>Desulfocapsaceae</taxon>
        <taxon>Desulfotalea</taxon>
    </lineage>
</organism>
<feature type="chain" id="PRO_5004270747" description="Lipoprotein" evidence="1">
    <location>
        <begin position="18"/>
        <end position="192"/>
    </location>
</feature>
<evidence type="ECO:0000256" key="1">
    <source>
        <dbReference type="SAM" id="SignalP"/>
    </source>
</evidence>
<reference evidence="3" key="1">
    <citation type="journal article" date="2004" name="Environ. Microbiol.">
        <title>The genome of Desulfotalea psychrophila, a sulfate-reducing bacterium from permanently cold Arctic sediments.</title>
        <authorList>
            <person name="Rabus R."/>
            <person name="Ruepp A."/>
            <person name="Frickey T."/>
            <person name="Rattei T."/>
            <person name="Fartmann B."/>
            <person name="Stark M."/>
            <person name="Bauer M."/>
            <person name="Zibat A."/>
            <person name="Lombardot T."/>
            <person name="Becker I."/>
            <person name="Amann J."/>
            <person name="Gellner K."/>
            <person name="Teeling H."/>
            <person name="Leuschner W.D."/>
            <person name="Gloeckner F.-O."/>
            <person name="Lupas A.N."/>
            <person name="Amann R."/>
            <person name="Klenk H.-P."/>
        </authorList>
    </citation>
    <scope>NUCLEOTIDE SEQUENCE [LARGE SCALE GENOMIC DNA]</scope>
    <source>
        <strain evidence="3">DSM 12343 / LSv54</strain>
    </source>
</reference>
<dbReference type="KEGG" id="dps:DP0232"/>
<name>Q6ARR4_DESPS</name>
<dbReference type="PROSITE" id="PS51257">
    <property type="entry name" value="PROKAR_LIPOPROTEIN"/>
    <property type="match status" value="1"/>
</dbReference>
<dbReference type="AlphaFoldDB" id="Q6ARR4"/>
<keyword evidence="1" id="KW-0732">Signal</keyword>
<dbReference type="EMBL" id="CR522870">
    <property type="protein sequence ID" value="CAG34961.1"/>
    <property type="molecule type" value="Genomic_DNA"/>
</dbReference>
<keyword evidence="3" id="KW-1185">Reference proteome</keyword>
<sequence length="192" mass="22400">MLRYFFLLFFVSLVGCSAPGIEITDNNNHIKTPYYSITVPANSGWQQHNGGWSPDLLTVSKTISNNFYLMRFRTNWIEDEDRQSWTAERLADAYRADERADMIKKAVMRGQFKINSAVIGEERIGYNKFYTMNQIITSKGIKQNSFLYLCFPKANGFSRFFIAYYIEEIDAAKSFKHEFLKTLYTLKMGNQH</sequence>
<dbReference type="RefSeq" id="WP_011187477.1">
    <property type="nucleotide sequence ID" value="NC_006138.1"/>
</dbReference>
<proteinExistence type="predicted"/>
<evidence type="ECO:0008006" key="4">
    <source>
        <dbReference type="Google" id="ProtNLM"/>
    </source>
</evidence>
<evidence type="ECO:0000313" key="2">
    <source>
        <dbReference type="EMBL" id="CAG34961.1"/>
    </source>
</evidence>
<dbReference type="Proteomes" id="UP000000602">
    <property type="component" value="Chromosome"/>
</dbReference>
<dbReference type="HOGENOM" id="CLU_1413154_0_0_7"/>
<gene>
    <name evidence="2" type="ordered locus">DP0232</name>
</gene>
<feature type="signal peptide" evidence="1">
    <location>
        <begin position="1"/>
        <end position="17"/>
    </location>
</feature>